<keyword evidence="3" id="KW-1185">Reference proteome</keyword>
<dbReference type="Proteomes" id="UP000267029">
    <property type="component" value="Unassembled WGS sequence"/>
</dbReference>
<accession>A0A3P6HS80</accession>
<sequence>MSADCFLSALLGNADAILAEFSASYSDCRAFPVFLAPCSPNLSPCPPQFASQIYAQNVEHFHVSMVMNPLFERFMHRLAVQVNESLLRNHELVEAFEPVNSLMKLLVHFCFDSRFHMKQHNTSIWIRPFLELLQLDTSVRVAFSQMTFLSNPKHVYEFLFRCPYPEVRFLYGLLMIHIAYKELTEFVSSGEPSFMASFQTSSTPSPSSSSSRSPASLGSSTNQSIASSSAATTELPLHDFIIHLLISELPNCFTAAGSASTFTETTYGPVTSSGVYWSASVYDQKTLIANRSKGGQVLSFLLDYAHLGPIAVQHLLQLDVHSRLLTCLLERDPHKYSSSTSSPLSSHAANQTVNLTTCEGYRAICQALGDEFFLIFDHSIRLLATYHLALEQSSFRSSISTSSPTSLLSSLPPVESPAYVSTGEFKPQLFNFTPSNFVLSSALNTALDLLTFLLRNSQPIALRHHQLPQCPLSSKVLRKVLDERSLEKLLHMLFVSCLSQCSLVPIIDLVKTLTTECAPLSRCVIDELLPVIFPRHLSANPEVNSELAIPVFMEALSVFDSFQEDRLSYAFLSNNIYNVLTLTEQSQPHTLGTLGMLMLRALANMVVKFDFFREFFESHRHAGLYFADIISRVLGVWERSPPPSATAYLQLLDAARQFLPTPLSEDEEEGEEVCEDDDDEEEAEDEEEVEEEEEEDDGVVRGKEVDYEDEEKVDEGESMDSGTENGDFNSSVEMRNDHPGNTNDGRNN</sequence>
<protein>
    <submittedName>
        <fullName evidence="2">Uncharacterized protein</fullName>
    </submittedName>
</protein>
<feature type="region of interest" description="Disordered" evidence="1">
    <location>
        <begin position="661"/>
        <end position="748"/>
    </location>
</feature>
<evidence type="ECO:0000256" key="1">
    <source>
        <dbReference type="SAM" id="MobiDB-lite"/>
    </source>
</evidence>
<evidence type="ECO:0000313" key="3">
    <source>
        <dbReference type="Proteomes" id="UP000267029"/>
    </source>
</evidence>
<feature type="compositionally biased region" description="Acidic residues" evidence="1">
    <location>
        <begin position="664"/>
        <end position="697"/>
    </location>
</feature>
<feature type="compositionally biased region" description="Polar residues" evidence="1">
    <location>
        <begin position="720"/>
        <end position="748"/>
    </location>
</feature>
<dbReference type="STRING" id="53468.A0A3P6HS80"/>
<dbReference type="OrthoDB" id="289038at2759"/>
<gene>
    <name evidence="2" type="ORF">MCOS_LOCUS2626</name>
</gene>
<proteinExistence type="predicted"/>
<organism evidence="2 3">
    <name type="scientific">Mesocestoides corti</name>
    <name type="common">Flatworm</name>
    <dbReference type="NCBI Taxonomy" id="53468"/>
    <lineage>
        <taxon>Eukaryota</taxon>
        <taxon>Metazoa</taxon>
        <taxon>Spiralia</taxon>
        <taxon>Lophotrochozoa</taxon>
        <taxon>Platyhelminthes</taxon>
        <taxon>Cestoda</taxon>
        <taxon>Eucestoda</taxon>
        <taxon>Cyclophyllidea</taxon>
        <taxon>Mesocestoididae</taxon>
        <taxon>Mesocestoides</taxon>
    </lineage>
</organism>
<name>A0A3P6HS80_MESCO</name>
<evidence type="ECO:0000313" key="2">
    <source>
        <dbReference type="EMBL" id="VDD76623.1"/>
    </source>
</evidence>
<dbReference type="EMBL" id="UXSR01000455">
    <property type="protein sequence ID" value="VDD76623.1"/>
    <property type="molecule type" value="Genomic_DNA"/>
</dbReference>
<feature type="region of interest" description="Disordered" evidence="1">
    <location>
        <begin position="198"/>
        <end position="222"/>
    </location>
</feature>
<reference evidence="2 3" key="1">
    <citation type="submission" date="2018-10" db="EMBL/GenBank/DDBJ databases">
        <authorList>
            <consortium name="Pathogen Informatics"/>
        </authorList>
    </citation>
    <scope>NUCLEOTIDE SEQUENCE [LARGE SCALE GENOMIC DNA]</scope>
</reference>
<dbReference type="AlphaFoldDB" id="A0A3P6HS80"/>
<feature type="compositionally biased region" description="Acidic residues" evidence="1">
    <location>
        <begin position="706"/>
        <end position="718"/>
    </location>
</feature>